<dbReference type="Pfam" id="PF03171">
    <property type="entry name" value="2OG-FeII_Oxy"/>
    <property type="match status" value="1"/>
</dbReference>
<keyword evidence="4 5" id="KW-0408">Iron</keyword>
<dbReference type="PROSITE" id="PS51471">
    <property type="entry name" value="FE2OG_OXY"/>
    <property type="match status" value="1"/>
</dbReference>
<comment type="similarity">
    <text evidence="1 5">Belongs to the iron/ascorbate-dependent oxidoreductase family.</text>
</comment>
<reference evidence="7 8" key="1">
    <citation type="submission" date="2023-10" db="EMBL/GenBank/DDBJ databases">
        <title>Chromosome-scale genome assembly provides insights into flower coloration mechanisms of Canna indica.</title>
        <authorList>
            <person name="Li C."/>
        </authorList>
    </citation>
    <scope>NUCLEOTIDE SEQUENCE [LARGE SCALE GENOMIC DNA]</scope>
    <source>
        <tissue evidence="7">Flower</tissue>
    </source>
</reference>
<dbReference type="PANTHER" id="PTHR10209">
    <property type="entry name" value="OXIDOREDUCTASE, 2OG-FE II OXYGENASE FAMILY PROTEIN"/>
    <property type="match status" value="1"/>
</dbReference>
<dbReference type="SUPFAM" id="SSF51197">
    <property type="entry name" value="Clavaminate synthase-like"/>
    <property type="match status" value="1"/>
</dbReference>
<evidence type="ECO:0000256" key="4">
    <source>
        <dbReference type="ARBA" id="ARBA00023004"/>
    </source>
</evidence>
<evidence type="ECO:0000256" key="5">
    <source>
        <dbReference type="RuleBase" id="RU003682"/>
    </source>
</evidence>
<proteinExistence type="inferred from homology"/>
<dbReference type="FunFam" id="2.60.120.330:FF:000006">
    <property type="entry name" value="2-oxoglutarate-Fe(II) type oxidoreductase hxnY"/>
    <property type="match status" value="1"/>
</dbReference>
<dbReference type="EMBL" id="CP136895">
    <property type="protein sequence ID" value="WOL10205.1"/>
    <property type="molecule type" value="Genomic_DNA"/>
</dbReference>
<keyword evidence="8" id="KW-1185">Reference proteome</keyword>
<evidence type="ECO:0000313" key="7">
    <source>
        <dbReference type="EMBL" id="WOL10205.1"/>
    </source>
</evidence>
<dbReference type="InterPro" id="IPR027443">
    <property type="entry name" value="IPNS-like_sf"/>
</dbReference>
<dbReference type="InterPro" id="IPR005123">
    <property type="entry name" value="Oxoglu/Fe-dep_dioxygenase_dom"/>
</dbReference>
<dbReference type="GO" id="GO:0046872">
    <property type="term" value="F:metal ion binding"/>
    <property type="evidence" value="ECO:0007669"/>
    <property type="project" value="UniProtKB-KW"/>
</dbReference>
<dbReference type="InterPro" id="IPR044861">
    <property type="entry name" value="IPNS-like_FE2OG_OXY"/>
</dbReference>
<feature type="domain" description="Fe2OG dioxygenase" evidence="6">
    <location>
        <begin position="158"/>
        <end position="264"/>
    </location>
</feature>
<gene>
    <name evidence="7" type="ORF">Cni_G18959</name>
</gene>
<dbReference type="AlphaFoldDB" id="A0AAQ3KLN0"/>
<keyword evidence="2 5" id="KW-0479">Metal-binding</keyword>
<evidence type="ECO:0000256" key="1">
    <source>
        <dbReference type="ARBA" id="ARBA00008056"/>
    </source>
</evidence>
<dbReference type="GO" id="GO:0051213">
    <property type="term" value="F:dioxygenase activity"/>
    <property type="evidence" value="ECO:0007669"/>
    <property type="project" value="UniProtKB-ARBA"/>
</dbReference>
<dbReference type="PANTHER" id="PTHR10209:SF590">
    <property type="entry name" value="2-OXOGLUTARATE (2OG) AND FE(II)-DEPENDENT OXYGENASE SUPERFAMILY PROTEIN"/>
    <property type="match status" value="1"/>
</dbReference>
<evidence type="ECO:0000256" key="2">
    <source>
        <dbReference type="ARBA" id="ARBA00022723"/>
    </source>
</evidence>
<evidence type="ECO:0000259" key="6">
    <source>
        <dbReference type="PROSITE" id="PS51471"/>
    </source>
</evidence>
<evidence type="ECO:0000313" key="8">
    <source>
        <dbReference type="Proteomes" id="UP001327560"/>
    </source>
</evidence>
<dbReference type="PRINTS" id="PR00682">
    <property type="entry name" value="IPNSYNTHASE"/>
</dbReference>
<name>A0AAQ3KLN0_9LILI</name>
<sequence length="311" mass="35011">MSRDLVLPIIDLASPDRDSIAQSIRQACVEYGFFYVINHGIPKGVFQKVFEESKKFFALPLEEKLKLKINDTYRGYTPSYSGNDEDLKESFYLSSGGGSNSETIINQWPPEETLPLWRVTMESYCHDILTVGKRLSSLIALSLNLDDQYFEKVGAFVDSSAVLRLLHYPDEVSASDAGKYGVSPHSDFGMLTLLAINGVPGLQICREKDKCPQLWEDVHHVDGSLIVNIGDLLERWTNCVFRSTLHRVLAIGKERYSVALFLDANADCLIECLESCCSETCPPRFPPIRSGDHLRERLQATFLNKTGKQTY</sequence>
<organism evidence="7 8">
    <name type="scientific">Canna indica</name>
    <name type="common">Indian-shot</name>
    <dbReference type="NCBI Taxonomy" id="4628"/>
    <lineage>
        <taxon>Eukaryota</taxon>
        <taxon>Viridiplantae</taxon>
        <taxon>Streptophyta</taxon>
        <taxon>Embryophyta</taxon>
        <taxon>Tracheophyta</taxon>
        <taxon>Spermatophyta</taxon>
        <taxon>Magnoliopsida</taxon>
        <taxon>Liliopsida</taxon>
        <taxon>Zingiberales</taxon>
        <taxon>Cannaceae</taxon>
        <taxon>Canna</taxon>
    </lineage>
</organism>
<accession>A0AAQ3KLN0</accession>
<dbReference type="Proteomes" id="UP001327560">
    <property type="component" value="Chromosome 6"/>
</dbReference>
<keyword evidence="3 5" id="KW-0560">Oxidoreductase</keyword>
<dbReference type="InterPro" id="IPR026992">
    <property type="entry name" value="DIOX_N"/>
</dbReference>
<evidence type="ECO:0000256" key="3">
    <source>
        <dbReference type="ARBA" id="ARBA00023002"/>
    </source>
</evidence>
<protein>
    <submittedName>
        <fullName evidence="7">2-oxoglutarate-Fe(II) type oxidoreductase</fullName>
    </submittedName>
</protein>
<dbReference type="Pfam" id="PF14226">
    <property type="entry name" value="DIOX_N"/>
    <property type="match status" value="1"/>
</dbReference>
<dbReference type="Gene3D" id="2.60.120.330">
    <property type="entry name" value="B-lactam Antibiotic, Isopenicillin N Synthase, Chain"/>
    <property type="match status" value="1"/>
</dbReference>